<comment type="caution">
    <text evidence="1">The sequence shown here is derived from an EMBL/GenBank/DDBJ whole genome shotgun (WGS) entry which is preliminary data.</text>
</comment>
<dbReference type="AlphaFoldDB" id="A0A0F9F4D6"/>
<evidence type="ECO:0000313" key="1">
    <source>
        <dbReference type="EMBL" id="KKL52115.1"/>
    </source>
</evidence>
<sequence>MAILSAGIRVNEFDFSEYVAQLGLTRFCVLGGATKGALDTPTEVQNEDELIDKFGYPLVTDYGLQAAVQYLKEGNQLIYSRAADKTPGTGAASAKVTVSGPSAGTPAVMAAGDISFTGSTNPEDGDTITFHNTVPWLNLENDNNGAVGNVTITETTGGARLAVTGMAGGDVSNPAVGMVKLVGSAMPLDGDQIVVSDGSTSVTFEFDDDDSITGDVAVNINGVTDPYVAMALLHTAINGDAFNLSSVNYANIYKYVFEFDDDAGYGAGNLPVLIGADEDETLQNLIVAFNNAAIDMEAVDGTISIPQMDVTHETGGIDGNAKISALGQAESFPIITEVTSQDESLGNKAG</sequence>
<gene>
    <name evidence="1" type="ORF">LCGC14_2288740</name>
</gene>
<organism evidence="1">
    <name type="scientific">marine sediment metagenome</name>
    <dbReference type="NCBI Taxonomy" id="412755"/>
    <lineage>
        <taxon>unclassified sequences</taxon>
        <taxon>metagenomes</taxon>
        <taxon>ecological metagenomes</taxon>
    </lineage>
</organism>
<protein>
    <submittedName>
        <fullName evidence="1">Uncharacterized protein</fullName>
    </submittedName>
</protein>
<proteinExistence type="predicted"/>
<dbReference type="EMBL" id="LAZR01032006">
    <property type="protein sequence ID" value="KKL52115.1"/>
    <property type="molecule type" value="Genomic_DNA"/>
</dbReference>
<accession>A0A0F9F4D6</accession>
<dbReference type="Gene3D" id="3.40.50.11780">
    <property type="match status" value="1"/>
</dbReference>
<name>A0A0F9F4D6_9ZZZZ</name>
<reference evidence="1" key="1">
    <citation type="journal article" date="2015" name="Nature">
        <title>Complex archaea that bridge the gap between prokaryotes and eukaryotes.</title>
        <authorList>
            <person name="Spang A."/>
            <person name="Saw J.H."/>
            <person name="Jorgensen S.L."/>
            <person name="Zaremba-Niedzwiedzka K."/>
            <person name="Martijn J."/>
            <person name="Lind A.E."/>
            <person name="van Eijk R."/>
            <person name="Schleper C."/>
            <person name="Guy L."/>
            <person name="Ettema T.J."/>
        </authorList>
    </citation>
    <scope>NUCLEOTIDE SEQUENCE</scope>
</reference>
<feature type="non-terminal residue" evidence="1">
    <location>
        <position position="350"/>
    </location>
</feature>